<gene>
    <name evidence="7" type="ORF">PVAP13_2NG068846</name>
</gene>
<dbReference type="GO" id="GO:0003906">
    <property type="term" value="F:DNA-(apurinic or apyrimidinic site) endonuclease activity"/>
    <property type="evidence" value="ECO:0007669"/>
    <property type="project" value="TreeGrafter"/>
</dbReference>
<comment type="cofactor">
    <cofactor evidence="1">
        <name>Mg(2+)</name>
        <dbReference type="ChEBI" id="CHEBI:18420"/>
    </cofactor>
</comment>
<evidence type="ECO:0000313" key="8">
    <source>
        <dbReference type="Proteomes" id="UP000823388"/>
    </source>
</evidence>
<evidence type="ECO:0000256" key="3">
    <source>
        <dbReference type="ARBA" id="ARBA00022723"/>
    </source>
</evidence>
<dbReference type="GO" id="GO:0008081">
    <property type="term" value="F:phosphoric diester hydrolase activity"/>
    <property type="evidence" value="ECO:0007669"/>
    <property type="project" value="TreeGrafter"/>
</dbReference>
<dbReference type="EMBL" id="CM029040">
    <property type="protein sequence ID" value="KAG2632190.1"/>
    <property type="molecule type" value="Genomic_DNA"/>
</dbReference>
<evidence type="ECO:0000256" key="2">
    <source>
        <dbReference type="ARBA" id="ARBA00007092"/>
    </source>
</evidence>
<comment type="similarity">
    <text evidence="2">Belongs to the DNA repair enzymes AP/ExoA family.</text>
</comment>
<dbReference type="GO" id="GO:0008311">
    <property type="term" value="F:double-stranded DNA 3'-5' DNA exonuclease activity"/>
    <property type="evidence" value="ECO:0007669"/>
    <property type="project" value="TreeGrafter"/>
</dbReference>
<keyword evidence="5" id="KW-0460">Magnesium</keyword>
<evidence type="ECO:0000313" key="7">
    <source>
        <dbReference type="EMBL" id="KAG2632190.1"/>
    </source>
</evidence>
<dbReference type="SUPFAM" id="SSF56219">
    <property type="entry name" value="DNase I-like"/>
    <property type="match status" value="1"/>
</dbReference>
<evidence type="ECO:0000256" key="1">
    <source>
        <dbReference type="ARBA" id="ARBA00001946"/>
    </source>
</evidence>
<keyword evidence="4" id="KW-0378">Hydrolase</keyword>
<keyword evidence="3" id="KW-0479">Metal-binding</keyword>
<protein>
    <recommendedName>
        <fullName evidence="6">Endonuclease/exonuclease/phosphatase domain-containing protein</fullName>
    </recommendedName>
</protein>
<accession>A0A8T0VAE1</accession>
<dbReference type="Proteomes" id="UP000823388">
    <property type="component" value="Chromosome 2N"/>
</dbReference>
<feature type="non-terminal residue" evidence="7">
    <location>
        <position position="199"/>
    </location>
</feature>
<dbReference type="GO" id="GO:0005634">
    <property type="term" value="C:nucleus"/>
    <property type="evidence" value="ECO:0007669"/>
    <property type="project" value="TreeGrafter"/>
</dbReference>
<dbReference type="PANTHER" id="PTHR22748:SF19">
    <property type="entry name" value="ENDONUCLEASE_EXONUCLEASE_PHOSPHATASE DOMAIN-CONTAINING PROTEIN"/>
    <property type="match status" value="1"/>
</dbReference>
<dbReference type="PANTHER" id="PTHR22748">
    <property type="entry name" value="AP ENDONUCLEASE"/>
    <property type="match status" value="1"/>
</dbReference>
<dbReference type="AlphaFoldDB" id="A0A8T0VAE1"/>
<reference evidence="7" key="1">
    <citation type="submission" date="2020-05" db="EMBL/GenBank/DDBJ databases">
        <title>WGS assembly of Panicum virgatum.</title>
        <authorList>
            <person name="Lovell J.T."/>
            <person name="Jenkins J."/>
            <person name="Shu S."/>
            <person name="Juenger T.E."/>
            <person name="Schmutz J."/>
        </authorList>
    </citation>
    <scope>NUCLEOTIDE SEQUENCE</scope>
    <source>
        <strain evidence="7">AP13</strain>
    </source>
</reference>
<dbReference type="GO" id="GO:0046872">
    <property type="term" value="F:metal ion binding"/>
    <property type="evidence" value="ECO:0007669"/>
    <property type="project" value="UniProtKB-KW"/>
</dbReference>
<dbReference type="Gene3D" id="3.60.10.10">
    <property type="entry name" value="Endonuclease/exonuclease/phosphatase"/>
    <property type="match status" value="1"/>
</dbReference>
<dbReference type="InterPro" id="IPR036691">
    <property type="entry name" value="Endo/exonu/phosph_ase_sf"/>
</dbReference>
<dbReference type="GO" id="GO:0006284">
    <property type="term" value="P:base-excision repair"/>
    <property type="evidence" value="ECO:0007669"/>
    <property type="project" value="TreeGrafter"/>
</dbReference>
<dbReference type="Pfam" id="PF03372">
    <property type="entry name" value="Exo_endo_phos"/>
    <property type="match status" value="1"/>
</dbReference>
<keyword evidence="8" id="KW-1185">Reference proteome</keyword>
<proteinExistence type="inferred from homology"/>
<feature type="domain" description="Endonuclease/exonuclease/phosphatase" evidence="6">
    <location>
        <begin position="9"/>
        <end position="189"/>
    </location>
</feature>
<comment type="caution">
    <text evidence="7">The sequence shown here is derived from an EMBL/GenBank/DDBJ whole genome shotgun (WGS) entry which is preliminary data.</text>
</comment>
<evidence type="ECO:0000256" key="5">
    <source>
        <dbReference type="ARBA" id="ARBA00022842"/>
    </source>
</evidence>
<name>A0A8T0VAE1_PANVG</name>
<dbReference type="InterPro" id="IPR004808">
    <property type="entry name" value="AP_endonuc_1"/>
</dbReference>
<sequence length="199" mass="22584">MASPNLDIISWNVRGLNTPARCITVHDMLSSTFCHLACLQEIKLHSVDGTLAAYLGGYKLNNFIFKPAVGTKGGILLLWSDNHLDLTDICIRRFSISASVTIKESATSFSITVVYGPSRDAHKPSFLHELHSSKPLDDSEWLVLGDFNLIYRGRDKNNRNLNLGRMRQFRATLSPCELREIHLQNRKFTWSNERRNPTL</sequence>
<evidence type="ECO:0000256" key="4">
    <source>
        <dbReference type="ARBA" id="ARBA00022801"/>
    </source>
</evidence>
<dbReference type="InterPro" id="IPR005135">
    <property type="entry name" value="Endo/exonuclease/phosphatase"/>
</dbReference>
<organism evidence="7 8">
    <name type="scientific">Panicum virgatum</name>
    <name type="common">Blackwell switchgrass</name>
    <dbReference type="NCBI Taxonomy" id="38727"/>
    <lineage>
        <taxon>Eukaryota</taxon>
        <taxon>Viridiplantae</taxon>
        <taxon>Streptophyta</taxon>
        <taxon>Embryophyta</taxon>
        <taxon>Tracheophyta</taxon>
        <taxon>Spermatophyta</taxon>
        <taxon>Magnoliopsida</taxon>
        <taxon>Liliopsida</taxon>
        <taxon>Poales</taxon>
        <taxon>Poaceae</taxon>
        <taxon>PACMAD clade</taxon>
        <taxon>Panicoideae</taxon>
        <taxon>Panicodae</taxon>
        <taxon>Paniceae</taxon>
        <taxon>Panicinae</taxon>
        <taxon>Panicum</taxon>
        <taxon>Panicum sect. Hiantes</taxon>
    </lineage>
</organism>
<evidence type="ECO:0000259" key="6">
    <source>
        <dbReference type="Pfam" id="PF03372"/>
    </source>
</evidence>